<keyword evidence="3" id="KW-1185">Reference proteome</keyword>
<sequence>MMLTRRPGPDRRDGAVQRLLRALDQQPALLVDVTDEERRVGVAVHTVQVRRDVDVDDVAVRQRPIVGDPVADHLVDRRAQRLRVPAIAERRRVRPALDQVLVPDRVQLVGRHTRLRRYTDRLQRLRGQLARHPHLLDQLRRRHVRTVERRRRRLADVFRAGDGSRYVAARRNDASSKNRHGEIILESAAKRLPGGGHPDE</sequence>
<protein>
    <submittedName>
        <fullName evidence="2">Uncharacterized protein</fullName>
    </submittedName>
</protein>
<dbReference type="Proteomes" id="UP000755585">
    <property type="component" value="Unassembled WGS sequence"/>
</dbReference>
<feature type="region of interest" description="Disordered" evidence="1">
    <location>
        <begin position="172"/>
        <end position="200"/>
    </location>
</feature>
<organism evidence="2 3">
    <name type="scientific">Kribbella aluminosa</name>
    <dbReference type="NCBI Taxonomy" id="416017"/>
    <lineage>
        <taxon>Bacteria</taxon>
        <taxon>Bacillati</taxon>
        <taxon>Actinomycetota</taxon>
        <taxon>Actinomycetes</taxon>
        <taxon>Propionibacteriales</taxon>
        <taxon>Kribbellaceae</taxon>
        <taxon>Kribbella</taxon>
    </lineage>
</organism>
<evidence type="ECO:0000256" key="1">
    <source>
        <dbReference type="SAM" id="MobiDB-lite"/>
    </source>
</evidence>
<name>A0ABS4UYL6_9ACTN</name>
<comment type="caution">
    <text evidence="2">The sequence shown here is derived from an EMBL/GenBank/DDBJ whole genome shotgun (WGS) entry which is preliminary data.</text>
</comment>
<accession>A0ABS4UYL6</accession>
<dbReference type="EMBL" id="JAGINT010000002">
    <property type="protein sequence ID" value="MBP2356730.1"/>
    <property type="molecule type" value="Genomic_DNA"/>
</dbReference>
<reference evidence="2 3" key="1">
    <citation type="submission" date="2021-03" db="EMBL/GenBank/DDBJ databases">
        <title>Sequencing the genomes of 1000 actinobacteria strains.</title>
        <authorList>
            <person name="Klenk H.-P."/>
        </authorList>
    </citation>
    <scope>NUCLEOTIDE SEQUENCE [LARGE SCALE GENOMIC DNA]</scope>
    <source>
        <strain evidence="2 3">DSM 18824</strain>
    </source>
</reference>
<proteinExistence type="predicted"/>
<feature type="compositionally biased region" description="Basic and acidic residues" evidence="1">
    <location>
        <begin position="172"/>
        <end position="183"/>
    </location>
</feature>
<gene>
    <name evidence="2" type="ORF">JOF29_007840</name>
</gene>
<evidence type="ECO:0000313" key="2">
    <source>
        <dbReference type="EMBL" id="MBP2356730.1"/>
    </source>
</evidence>
<evidence type="ECO:0000313" key="3">
    <source>
        <dbReference type="Proteomes" id="UP000755585"/>
    </source>
</evidence>